<evidence type="ECO:0000256" key="2">
    <source>
        <dbReference type="SAM" id="MobiDB-lite"/>
    </source>
</evidence>
<protein>
    <submittedName>
        <fullName evidence="3">Uncharacterized protein</fullName>
    </submittedName>
</protein>
<feature type="region of interest" description="Disordered" evidence="2">
    <location>
        <begin position="301"/>
        <end position="343"/>
    </location>
</feature>
<dbReference type="Proteomes" id="UP000247498">
    <property type="component" value="Unassembled WGS sequence"/>
</dbReference>
<gene>
    <name evidence="3" type="ORF">Rsub_12208</name>
</gene>
<dbReference type="AlphaFoldDB" id="A0A2V0PNC5"/>
<feature type="coiled-coil region" evidence="1">
    <location>
        <begin position="92"/>
        <end position="170"/>
    </location>
</feature>
<feature type="compositionally biased region" description="Low complexity" evidence="2">
    <location>
        <begin position="51"/>
        <end position="60"/>
    </location>
</feature>
<comment type="caution">
    <text evidence="3">The sequence shown here is derived from an EMBL/GenBank/DDBJ whole genome shotgun (WGS) entry which is preliminary data.</text>
</comment>
<accession>A0A2V0PNC5</accession>
<feature type="compositionally biased region" description="Low complexity" evidence="2">
    <location>
        <begin position="308"/>
        <end position="319"/>
    </location>
</feature>
<dbReference type="InParanoid" id="A0A2V0PNC5"/>
<feature type="compositionally biased region" description="Basic and acidic residues" evidence="2">
    <location>
        <begin position="333"/>
        <end position="343"/>
    </location>
</feature>
<evidence type="ECO:0000313" key="4">
    <source>
        <dbReference type="Proteomes" id="UP000247498"/>
    </source>
</evidence>
<dbReference type="GO" id="GO:0009507">
    <property type="term" value="C:chloroplast"/>
    <property type="evidence" value="ECO:0007669"/>
    <property type="project" value="TreeGrafter"/>
</dbReference>
<dbReference type="OrthoDB" id="547886at2759"/>
<organism evidence="3 4">
    <name type="scientific">Raphidocelis subcapitata</name>
    <dbReference type="NCBI Taxonomy" id="307507"/>
    <lineage>
        <taxon>Eukaryota</taxon>
        <taxon>Viridiplantae</taxon>
        <taxon>Chlorophyta</taxon>
        <taxon>core chlorophytes</taxon>
        <taxon>Chlorophyceae</taxon>
        <taxon>CS clade</taxon>
        <taxon>Sphaeropleales</taxon>
        <taxon>Selenastraceae</taxon>
        <taxon>Raphidocelis</taxon>
    </lineage>
</organism>
<keyword evidence="4" id="KW-1185">Reference proteome</keyword>
<dbReference type="PANTHER" id="PTHR35731:SF1">
    <property type="entry name" value="8-AMINO-7-OXONONANOATE SYNTHASE"/>
    <property type="match status" value="1"/>
</dbReference>
<reference evidence="3 4" key="1">
    <citation type="journal article" date="2018" name="Sci. Rep.">
        <title>Raphidocelis subcapitata (=Pseudokirchneriella subcapitata) provides an insight into genome evolution and environmental adaptations in the Sphaeropleales.</title>
        <authorList>
            <person name="Suzuki S."/>
            <person name="Yamaguchi H."/>
            <person name="Nakajima N."/>
            <person name="Kawachi M."/>
        </authorList>
    </citation>
    <scope>NUCLEOTIDE SEQUENCE [LARGE SCALE GENOMIC DNA]</scope>
    <source>
        <strain evidence="3 4">NIES-35</strain>
    </source>
</reference>
<feature type="region of interest" description="Disordered" evidence="2">
    <location>
        <begin position="1"/>
        <end position="67"/>
    </location>
</feature>
<sequence length="343" mass="37140">MHPRSVVSPARACAWSSAQPSWGARRVARPGGCPPPAQQLRARPARRARSTRGAPRASPSDSEFEGVPAGDEVVQAALEDQLRLQLRSETIKESIREDLRSKVEDIKQISEELQAQLDEGYQIERFRNDLESQEALASAMEKFNELEDEIAAMKAQLQADREDLAAWEKASAAARSKGLFFKNLYKPDADADAAAGQGGQQQAQDGSGGRFRGELRGSIDPEAAAAARRAAAKVTAPAVEEVGSPLRLWLFAYMAGILALVVAQDLTTAQPSVGLDALYGVLGLVLGVNAWNERTALAAAREARSKGMQEQGQQQQQEHQQQRSHKQPPGRPSGDEKQSSLSE</sequence>
<evidence type="ECO:0000313" key="3">
    <source>
        <dbReference type="EMBL" id="GBF99583.1"/>
    </source>
</evidence>
<dbReference type="PANTHER" id="PTHR35731">
    <property type="entry name" value="8-AMINO-7-OXONONANOATE SYNTHASE"/>
    <property type="match status" value="1"/>
</dbReference>
<feature type="compositionally biased region" description="Low complexity" evidence="2">
    <location>
        <begin position="192"/>
        <end position="205"/>
    </location>
</feature>
<name>A0A2V0PNC5_9CHLO</name>
<evidence type="ECO:0000256" key="1">
    <source>
        <dbReference type="SAM" id="Coils"/>
    </source>
</evidence>
<dbReference type="EMBL" id="BDRX01000163">
    <property type="protein sequence ID" value="GBF99583.1"/>
    <property type="molecule type" value="Genomic_DNA"/>
</dbReference>
<feature type="region of interest" description="Disordered" evidence="2">
    <location>
        <begin position="191"/>
        <end position="215"/>
    </location>
</feature>
<proteinExistence type="predicted"/>
<keyword evidence="1" id="KW-0175">Coiled coil</keyword>